<dbReference type="AlphaFoldDB" id="A0A550C2Z2"/>
<proteinExistence type="predicted"/>
<feature type="compositionally biased region" description="Basic and acidic residues" evidence="1">
    <location>
        <begin position="166"/>
        <end position="195"/>
    </location>
</feature>
<gene>
    <name evidence="2" type="ORF">BD626DRAFT_508530</name>
</gene>
<feature type="compositionally biased region" description="Acidic residues" evidence="1">
    <location>
        <begin position="206"/>
        <end position="218"/>
    </location>
</feature>
<feature type="compositionally biased region" description="Low complexity" evidence="1">
    <location>
        <begin position="36"/>
        <end position="68"/>
    </location>
</feature>
<evidence type="ECO:0000313" key="2">
    <source>
        <dbReference type="EMBL" id="TRM59185.1"/>
    </source>
</evidence>
<dbReference type="EMBL" id="VDMD01000029">
    <property type="protein sequence ID" value="TRM59185.1"/>
    <property type="molecule type" value="Genomic_DNA"/>
</dbReference>
<feature type="compositionally biased region" description="Basic and acidic residues" evidence="1">
    <location>
        <begin position="1"/>
        <end position="33"/>
    </location>
</feature>
<feature type="region of interest" description="Disordered" evidence="1">
    <location>
        <begin position="120"/>
        <end position="312"/>
    </location>
</feature>
<feature type="region of interest" description="Disordered" evidence="1">
    <location>
        <begin position="1"/>
        <end position="108"/>
    </location>
</feature>
<feature type="compositionally biased region" description="Basic and acidic residues" evidence="1">
    <location>
        <begin position="238"/>
        <end position="248"/>
    </location>
</feature>
<dbReference type="OrthoDB" id="3265817at2759"/>
<name>A0A550C2Z2_9AGAR</name>
<comment type="caution">
    <text evidence="2">The sequence shown here is derived from an EMBL/GenBank/DDBJ whole genome shotgun (WGS) entry which is preliminary data.</text>
</comment>
<sequence>MATEESSLRETTDHPPLIRKDTSDLLGPHHEEDNGSTDSTASSSSHSSRPPSPQSSSTTLPSTVTSQSEVTCTAPSPRPRLRSQPSIKFAPLPELDRSTPRRHPPLGIATRGQLMRRRKLMAAGSDPDAPDGDAVEASDTPSGTTVRVYRGVPDTGSKRGKGKQRVTPDEEKTWTREELSNAPRLIEDVVAEHTARANRRLTGYESSDDDEHSSDDDPIIQFGRIVKGAGKHLWRKMSNKDLRPEPQRRPPPPLPKPKPGLLLLTAPGYSPRDENPHADVKFQRAPGEMEGNVWDEEVSDPERFAAQNKRGL</sequence>
<evidence type="ECO:0000256" key="1">
    <source>
        <dbReference type="SAM" id="MobiDB-lite"/>
    </source>
</evidence>
<dbReference type="Proteomes" id="UP000320762">
    <property type="component" value="Unassembled WGS sequence"/>
</dbReference>
<evidence type="ECO:0000313" key="3">
    <source>
        <dbReference type="Proteomes" id="UP000320762"/>
    </source>
</evidence>
<feature type="compositionally biased region" description="Pro residues" evidence="1">
    <location>
        <begin position="249"/>
        <end position="258"/>
    </location>
</feature>
<accession>A0A550C2Z2</accession>
<reference evidence="2 3" key="1">
    <citation type="journal article" date="2019" name="New Phytol.">
        <title>Comparative genomics reveals unique wood-decay strategies and fruiting body development in the Schizophyllaceae.</title>
        <authorList>
            <person name="Almasi E."/>
            <person name="Sahu N."/>
            <person name="Krizsan K."/>
            <person name="Balint B."/>
            <person name="Kovacs G.M."/>
            <person name="Kiss B."/>
            <person name="Cseklye J."/>
            <person name="Drula E."/>
            <person name="Henrissat B."/>
            <person name="Nagy I."/>
            <person name="Chovatia M."/>
            <person name="Adam C."/>
            <person name="LaButti K."/>
            <person name="Lipzen A."/>
            <person name="Riley R."/>
            <person name="Grigoriev I.V."/>
            <person name="Nagy L.G."/>
        </authorList>
    </citation>
    <scope>NUCLEOTIDE SEQUENCE [LARGE SCALE GENOMIC DNA]</scope>
    <source>
        <strain evidence="2 3">NL-1724</strain>
    </source>
</reference>
<protein>
    <submittedName>
        <fullName evidence="2">Uncharacterized protein</fullName>
    </submittedName>
</protein>
<organism evidence="2 3">
    <name type="scientific">Schizophyllum amplum</name>
    <dbReference type="NCBI Taxonomy" id="97359"/>
    <lineage>
        <taxon>Eukaryota</taxon>
        <taxon>Fungi</taxon>
        <taxon>Dikarya</taxon>
        <taxon>Basidiomycota</taxon>
        <taxon>Agaricomycotina</taxon>
        <taxon>Agaricomycetes</taxon>
        <taxon>Agaricomycetidae</taxon>
        <taxon>Agaricales</taxon>
        <taxon>Schizophyllaceae</taxon>
        <taxon>Schizophyllum</taxon>
    </lineage>
</organism>
<feature type="compositionally biased region" description="Basic and acidic residues" evidence="1">
    <location>
        <begin position="271"/>
        <end position="282"/>
    </location>
</feature>
<keyword evidence="3" id="KW-1185">Reference proteome</keyword>